<gene>
    <name evidence="2 3" type="primary">Dennd1a</name>
</gene>
<dbReference type="ProteomicsDB" id="306627"/>
<dbReference type="SMR" id="D6RI65"/>
<evidence type="ECO:0007829" key="5">
    <source>
        <dbReference type="ProteomicsDB" id="D6RI65"/>
    </source>
</evidence>
<dbReference type="PANTHER" id="PTHR13196:SF22">
    <property type="entry name" value="DENN DOMAIN-CONTAINING PROTEIN 1A"/>
    <property type="match status" value="1"/>
</dbReference>
<reference evidence="2 4" key="2">
    <citation type="journal article" date="2011" name="PLoS Biol.">
        <title>Modernizing reference genome assemblies.</title>
        <authorList>
            <person name="Church D.M."/>
            <person name="Schneider V.A."/>
            <person name="Graves T."/>
            <person name="Auger K."/>
            <person name="Cunningham F."/>
            <person name="Bouk N."/>
            <person name="Chen H.C."/>
            <person name="Agarwala R."/>
            <person name="McLaren W.M."/>
            <person name="Ritchie G.R."/>
            <person name="Albracht D."/>
            <person name="Kremitzki M."/>
            <person name="Rock S."/>
            <person name="Kotkiewicz H."/>
            <person name="Kremitzki C."/>
            <person name="Wollam A."/>
            <person name="Trani L."/>
            <person name="Fulton L."/>
            <person name="Fulton R."/>
            <person name="Matthews L."/>
            <person name="Whitehead S."/>
            <person name="Chow W."/>
            <person name="Torrance J."/>
            <person name="Dunn M."/>
            <person name="Harden G."/>
            <person name="Threadgold G."/>
            <person name="Wood J."/>
            <person name="Collins J."/>
            <person name="Heath P."/>
            <person name="Griffiths G."/>
            <person name="Pelan S."/>
            <person name="Grafham D."/>
            <person name="Eichler E.E."/>
            <person name="Weinstock G."/>
            <person name="Mardis E.R."/>
            <person name="Wilson R.K."/>
            <person name="Howe K."/>
            <person name="Flicek P."/>
            <person name="Hubbard T."/>
        </authorList>
    </citation>
    <scope>NUCLEOTIDE SEQUENCE [LARGE SCALE GENOMIC DNA]</scope>
    <source>
        <strain evidence="2 4">C57BL/6J</strain>
    </source>
</reference>
<dbReference type="AlphaFoldDB" id="D6RI65"/>
<dbReference type="Bgee" id="ENSMUSG00000035392">
    <property type="expression patterns" value="Expressed in retinal neural layer and 225 other cell types or tissues"/>
</dbReference>
<dbReference type="Gene3D" id="3.30.450.200">
    <property type="match status" value="1"/>
</dbReference>
<keyword evidence="5" id="KW-1267">Proteomics identification</keyword>
<dbReference type="Ensembl" id="ENSMUST00000143095.8">
    <property type="protein sequence ID" value="ENSMUSP00000116018.2"/>
    <property type="gene ID" value="ENSMUSG00000035392.18"/>
</dbReference>
<evidence type="ECO:0000313" key="4">
    <source>
        <dbReference type="Proteomes" id="UP000000589"/>
    </source>
</evidence>
<organism evidence="2 4">
    <name type="scientific">Mus musculus</name>
    <name type="common">Mouse</name>
    <dbReference type="NCBI Taxonomy" id="10090"/>
    <lineage>
        <taxon>Eukaryota</taxon>
        <taxon>Metazoa</taxon>
        <taxon>Chordata</taxon>
        <taxon>Craniata</taxon>
        <taxon>Vertebrata</taxon>
        <taxon>Euteleostomi</taxon>
        <taxon>Mammalia</taxon>
        <taxon>Eutheria</taxon>
        <taxon>Euarchontoglires</taxon>
        <taxon>Glires</taxon>
        <taxon>Rodentia</taxon>
        <taxon>Myomorpha</taxon>
        <taxon>Muroidea</taxon>
        <taxon>Muridae</taxon>
        <taxon>Murinae</taxon>
        <taxon>Mus</taxon>
        <taxon>Mus</taxon>
    </lineage>
</organism>
<dbReference type="GeneTree" id="ENSGT00940000156261"/>
<evidence type="ECO:0000256" key="1">
    <source>
        <dbReference type="SAM" id="MobiDB-lite"/>
    </source>
</evidence>
<reference evidence="2" key="3">
    <citation type="submission" date="2025-08" db="UniProtKB">
        <authorList>
            <consortium name="Ensembl"/>
        </authorList>
    </citation>
    <scope>IDENTIFICATION</scope>
    <source>
        <strain evidence="2">C57BL/6J</strain>
    </source>
</reference>
<feature type="region of interest" description="Disordered" evidence="1">
    <location>
        <begin position="22"/>
        <end position="47"/>
    </location>
</feature>
<dbReference type="Antibodypedia" id="16262">
    <property type="antibodies" value="146 antibodies from 23 providers"/>
</dbReference>
<protein>
    <submittedName>
        <fullName evidence="2">DENN domain containing 1A</fullName>
    </submittedName>
</protein>
<sequence>MGSRIKQNPETTFEVYVEVAYPRTGGTLSDPEVQRQFPEDYSDQPHS</sequence>
<name>D6RI65_MOUSE</name>
<reference evidence="2" key="4">
    <citation type="submission" date="2025-09" db="UniProtKB">
        <authorList>
            <consortium name="Ensembl"/>
        </authorList>
    </citation>
    <scope>IDENTIFICATION</scope>
    <source>
        <strain evidence="2">C57BL/6J</strain>
    </source>
</reference>
<dbReference type="Proteomes" id="UP000000589">
    <property type="component" value="Chromosome 2"/>
</dbReference>
<evidence type="ECO:0000313" key="2">
    <source>
        <dbReference type="Ensembl" id="ENSMUSP00000116018.2"/>
    </source>
</evidence>
<dbReference type="GO" id="GO:0005085">
    <property type="term" value="F:guanyl-nucleotide exchange factor activity"/>
    <property type="evidence" value="ECO:0007669"/>
    <property type="project" value="InterPro"/>
</dbReference>
<reference evidence="2 4" key="1">
    <citation type="journal article" date="2009" name="PLoS Biol.">
        <title>Lineage-specific biology revealed by a finished genome assembly of the mouse.</title>
        <authorList>
            <consortium name="Mouse Genome Sequencing Consortium"/>
            <person name="Church D.M."/>
            <person name="Goodstadt L."/>
            <person name="Hillier L.W."/>
            <person name="Zody M.C."/>
            <person name="Goldstein S."/>
            <person name="She X."/>
            <person name="Bult C.J."/>
            <person name="Agarwala R."/>
            <person name="Cherry J.L."/>
            <person name="DiCuccio M."/>
            <person name="Hlavina W."/>
            <person name="Kapustin Y."/>
            <person name="Meric P."/>
            <person name="Maglott D."/>
            <person name="Birtle Z."/>
            <person name="Marques A.C."/>
            <person name="Graves T."/>
            <person name="Zhou S."/>
            <person name="Teague B."/>
            <person name="Potamousis K."/>
            <person name="Churas C."/>
            <person name="Place M."/>
            <person name="Herschleb J."/>
            <person name="Runnheim R."/>
            <person name="Forrest D."/>
            <person name="Amos-Landgraf J."/>
            <person name="Schwartz D.C."/>
            <person name="Cheng Z."/>
            <person name="Lindblad-Toh K."/>
            <person name="Eichler E.E."/>
            <person name="Ponting C.P."/>
        </authorList>
    </citation>
    <scope>NUCLEOTIDE SEQUENCE [LARGE SCALE GENOMIC DNA]</scope>
    <source>
        <strain evidence="2 4">C57BL/6J</strain>
    </source>
</reference>
<dbReference type="MGI" id="MGI:2442794">
    <property type="gene designation" value="Dennd1a"/>
</dbReference>
<proteinExistence type="evidence at protein level"/>
<dbReference type="VEuPathDB" id="HostDB:ENSMUSG00000035392"/>
<dbReference type="PANTHER" id="PTHR13196">
    <property type="entry name" value="DENN DOMAIN-CONTAINING"/>
    <property type="match status" value="1"/>
</dbReference>
<dbReference type="AGR" id="MGI:2442794"/>
<evidence type="ECO:0000313" key="3">
    <source>
        <dbReference type="MGI" id="MGI:2442794"/>
    </source>
</evidence>
<dbReference type="InterPro" id="IPR040032">
    <property type="entry name" value="DENND1A/B/C"/>
</dbReference>
<keyword evidence="4" id="KW-1185">Reference proteome</keyword>
<accession>D6RI65</accession>
<dbReference type="ExpressionAtlas" id="D6RI65">
    <property type="expression patterns" value="baseline and differential"/>
</dbReference>
<dbReference type="HOGENOM" id="CLU_3175228_0_0_1"/>